<organism evidence="1 2">
    <name type="scientific">Mangrovibacillus cuniculi</name>
    <dbReference type="NCBI Taxonomy" id="2593652"/>
    <lineage>
        <taxon>Bacteria</taxon>
        <taxon>Bacillati</taxon>
        <taxon>Bacillota</taxon>
        <taxon>Bacilli</taxon>
        <taxon>Bacillales</taxon>
        <taxon>Bacillaceae</taxon>
        <taxon>Mangrovibacillus</taxon>
    </lineage>
</organism>
<dbReference type="SUPFAM" id="SSF53474">
    <property type="entry name" value="alpha/beta-Hydrolases"/>
    <property type="match status" value="1"/>
</dbReference>
<dbReference type="InterPro" id="IPR050583">
    <property type="entry name" value="Mycobacterial_A85_antigen"/>
</dbReference>
<dbReference type="PANTHER" id="PTHR48098">
    <property type="entry name" value="ENTEROCHELIN ESTERASE-RELATED"/>
    <property type="match status" value="1"/>
</dbReference>
<dbReference type="InterPro" id="IPR029058">
    <property type="entry name" value="AB_hydrolase_fold"/>
</dbReference>
<dbReference type="Proteomes" id="UP000593626">
    <property type="component" value="Chromosome"/>
</dbReference>
<proteinExistence type="predicted"/>
<reference evidence="1 2" key="1">
    <citation type="submission" date="2019-07" db="EMBL/GenBank/DDBJ databases">
        <title>Genome sequence of 2 isolates from Red Sea Mangroves.</title>
        <authorList>
            <person name="Sefrji F."/>
            <person name="Michoud G."/>
            <person name="Merlino G."/>
            <person name="Daffonchio D."/>
        </authorList>
    </citation>
    <scope>NUCLEOTIDE SEQUENCE [LARGE SCALE GENOMIC DNA]</scope>
    <source>
        <strain evidence="1 2">R1DC41</strain>
    </source>
</reference>
<evidence type="ECO:0000313" key="1">
    <source>
        <dbReference type="EMBL" id="QPC48346.1"/>
    </source>
</evidence>
<sequence>MMSYPQGRVEEIEFYSKSLESTISVLLYKPANYSPLYKYHTVIVQDGKDYFQLGRLPRIADELLAEGKMENTLFFAIPYPDVKTREQWYHPDGSLKENYIRFIAHELTPYIDANYPTFQIGNGRMLMGDSLAGTASLMIALQYPHTFGKVAVYSPYVNETVLSKVAEMSQPELLSVYHVIGDQEDDFLAPSGVRKDFLHPNRDLRELMSRKGYQVFYEEFEGSHSWKYWQPDLKRALKMML</sequence>
<gene>
    <name evidence="1" type="ORF">G8O30_03590</name>
</gene>
<name>A0A7S8CE87_9BACI</name>
<dbReference type="InterPro" id="IPR000801">
    <property type="entry name" value="Esterase-like"/>
</dbReference>
<evidence type="ECO:0000313" key="2">
    <source>
        <dbReference type="Proteomes" id="UP000593626"/>
    </source>
</evidence>
<accession>A0A7S8CE87</accession>
<protein>
    <submittedName>
        <fullName evidence="1">Esterase family protein</fullName>
    </submittedName>
</protein>
<dbReference type="AlphaFoldDB" id="A0A7S8CE87"/>
<dbReference type="KEGG" id="mcui:G8O30_03590"/>
<dbReference type="PANTHER" id="PTHR48098:SF3">
    <property type="entry name" value="IRON(III) ENTEROBACTIN ESTERASE"/>
    <property type="match status" value="1"/>
</dbReference>
<dbReference type="EMBL" id="CP049742">
    <property type="protein sequence ID" value="QPC48346.1"/>
    <property type="molecule type" value="Genomic_DNA"/>
</dbReference>
<keyword evidence="2" id="KW-1185">Reference proteome</keyword>
<dbReference type="Gene3D" id="3.40.50.1820">
    <property type="entry name" value="alpha/beta hydrolase"/>
    <property type="match status" value="1"/>
</dbReference>
<dbReference type="Pfam" id="PF00756">
    <property type="entry name" value="Esterase"/>
    <property type="match status" value="1"/>
</dbReference>